<sequence>MPKRKKGTAGFVHNVEDDLYYPGTIEGTFKSKDNKTSYNVRLDGAGQVRSDNVESSGWAKSRRQLKPGDRVLVDPDEELRNHVEVGSGTHRTSVHVSTEQIIEADQTNATPITPTEATDSQQERPQTKNYKIQTSEPVSGVVIARWREDGWFYFGKVVSSENDEFWIEDGLGRKEQIHKSDIFTETDQRFLNLQPLDKVVAPHPKYIFSYAPAEVTAVYRSKGADLQFFDNTTGSFPWSEMFKISQQKYTDYVHHIKQKG</sequence>
<feature type="compositionally biased region" description="Polar residues" evidence="1">
    <location>
        <begin position="103"/>
        <end position="120"/>
    </location>
</feature>
<keyword evidence="4" id="KW-1185">Reference proteome</keyword>
<organism evidence="3 4">
    <name type="scientific">Mya arenaria</name>
    <name type="common">Soft-shell clam</name>
    <dbReference type="NCBI Taxonomy" id="6604"/>
    <lineage>
        <taxon>Eukaryota</taxon>
        <taxon>Metazoa</taxon>
        <taxon>Spiralia</taxon>
        <taxon>Lophotrochozoa</taxon>
        <taxon>Mollusca</taxon>
        <taxon>Bivalvia</taxon>
        <taxon>Autobranchia</taxon>
        <taxon>Heteroconchia</taxon>
        <taxon>Euheterodonta</taxon>
        <taxon>Imparidentia</taxon>
        <taxon>Neoheterodontei</taxon>
        <taxon>Myida</taxon>
        <taxon>Myoidea</taxon>
        <taxon>Myidae</taxon>
        <taxon>Mya</taxon>
    </lineage>
</organism>
<dbReference type="InterPro" id="IPR032770">
    <property type="entry name" value="DUF4537"/>
</dbReference>
<gene>
    <name evidence="3" type="ORF">MAR_024311</name>
</gene>
<dbReference type="Pfam" id="PF15057">
    <property type="entry name" value="DUF4537"/>
    <property type="match status" value="1"/>
</dbReference>
<reference evidence="3" key="1">
    <citation type="submission" date="2022-11" db="EMBL/GenBank/DDBJ databases">
        <title>Centuries of genome instability and evolution in soft-shell clam transmissible cancer (bioRxiv).</title>
        <authorList>
            <person name="Hart S.F.M."/>
            <person name="Yonemitsu M.A."/>
            <person name="Giersch R.M."/>
            <person name="Beal B.F."/>
            <person name="Arriagada G."/>
            <person name="Davis B.W."/>
            <person name="Ostrander E.A."/>
            <person name="Goff S.P."/>
            <person name="Metzger M.J."/>
        </authorList>
    </citation>
    <scope>NUCLEOTIDE SEQUENCE</scope>
    <source>
        <strain evidence="3">MELC-2E11</strain>
        <tissue evidence="3">Siphon/mantle</tissue>
    </source>
</reference>
<feature type="region of interest" description="Disordered" evidence="1">
    <location>
        <begin position="103"/>
        <end position="128"/>
    </location>
</feature>
<name>A0ABY7DSR6_MYAAR</name>
<accession>A0ABY7DSR6</accession>
<protein>
    <recommendedName>
        <fullName evidence="2">DUF4537 domain-containing protein</fullName>
    </recommendedName>
</protein>
<dbReference type="Proteomes" id="UP001164746">
    <property type="component" value="Chromosome 3"/>
</dbReference>
<feature type="domain" description="DUF4537" evidence="2">
    <location>
        <begin position="142"/>
        <end position="255"/>
    </location>
</feature>
<evidence type="ECO:0000259" key="2">
    <source>
        <dbReference type="Pfam" id="PF15057"/>
    </source>
</evidence>
<dbReference type="EMBL" id="CP111014">
    <property type="protein sequence ID" value="WAQ99938.1"/>
    <property type="molecule type" value="Genomic_DNA"/>
</dbReference>
<evidence type="ECO:0000256" key="1">
    <source>
        <dbReference type="SAM" id="MobiDB-lite"/>
    </source>
</evidence>
<proteinExistence type="predicted"/>
<evidence type="ECO:0000313" key="3">
    <source>
        <dbReference type="EMBL" id="WAQ99938.1"/>
    </source>
</evidence>
<evidence type="ECO:0000313" key="4">
    <source>
        <dbReference type="Proteomes" id="UP001164746"/>
    </source>
</evidence>